<dbReference type="EMBL" id="JAAKZV010000043">
    <property type="protein sequence ID" value="NGN64805.1"/>
    <property type="molecule type" value="Genomic_DNA"/>
</dbReference>
<organism evidence="3 4">
    <name type="scientific">Streptomyces coryli</name>
    <dbReference type="NCBI Taxonomy" id="1128680"/>
    <lineage>
        <taxon>Bacteria</taxon>
        <taxon>Bacillati</taxon>
        <taxon>Actinomycetota</taxon>
        <taxon>Actinomycetes</taxon>
        <taxon>Kitasatosporales</taxon>
        <taxon>Streptomycetaceae</taxon>
        <taxon>Streptomyces</taxon>
    </lineage>
</organism>
<dbReference type="InterPro" id="IPR043129">
    <property type="entry name" value="ATPase_NBD"/>
</dbReference>
<dbReference type="UniPathway" id="UPA00343"/>
<dbReference type="GO" id="GO:0005524">
    <property type="term" value="F:ATP binding"/>
    <property type="evidence" value="ECO:0007669"/>
    <property type="project" value="UniProtKB-UniRule"/>
</dbReference>
<dbReference type="PANTHER" id="PTHR30605:SF0">
    <property type="entry name" value="ANHYDRO-N-ACETYLMURAMIC ACID KINASE"/>
    <property type="match status" value="1"/>
</dbReference>
<dbReference type="AlphaFoldDB" id="A0A6G4TXV2"/>
<dbReference type="HAMAP" id="MF_01270">
    <property type="entry name" value="AnhMurNAc_kinase"/>
    <property type="match status" value="1"/>
</dbReference>
<comment type="pathway">
    <text evidence="1">Cell wall biogenesis; peptidoglycan recycling.</text>
</comment>
<dbReference type="GO" id="GO:0009254">
    <property type="term" value="P:peptidoglycan turnover"/>
    <property type="evidence" value="ECO:0007669"/>
    <property type="project" value="UniProtKB-UniRule"/>
</dbReference>
<protein>
    <recommendedName>
        <fullName evidence="1">Anhydro-N-acetylmuramic acid kinase</fullName>
        <ecNumber evidence="1">2.7.1.170</ecNumber>
    </recommendedName>
    <alternativeName>
        <fullName evidence="1">AnhMurNAc kinase</fullName>
    </alternativeName>
</protein>
<dbReference type="GO" id="GO:0097175">
    <property type="term" value="P:1,6-anhydro-N-acetyl-beta-muramic acid catabolic process"/>
    <property type="evidence" value="ECO:0007669"/>
    <property type="project" value="UniProtKB-UniRule"/>
</dbReference>
<dbReference type="NCBIfam" id="NF007146">
    <property type="entry name" value="PRK09585.2-6"/>
    <property type="match status" value="1"/>
</dbReference>
<dbReference type="GO" id="GO:0006040">
    <property type="term" value="P:amino sugar metabolic process"/>
    <property type="evidence" value="ECO:0007669"/>
    <property type="project" value="InterPro"/>
</dbReference>
<keyword evidence="4" id="KW-1185">Reference proteome</keyword>
<dbReference type="InterPro" id="IPR005338">
    <property type="entry name" value="Anhydro_N_Ac-Mur_kinase"/>
</dbReference>
<keyword evidence="1" id="KW-0119">Carbohydrate metabolism</keyword>
<dbReference type="Proteomes" id="UP000481583">
    <property type="component" value="Unassembled WGS sequence"/>
</dbReference>
<dbReference type="EC" id="2.7.1.170" evidence="1"/>
<dbReference type="GO" id="GO:0016301">
    <property type="term" value="F:kinase activity"/>
    <property type="evidence" value="ECO:0007669"/>
    <property type="project" value="UniProtKB-KW"/>
</dbReference>
<gene>
    <name evidence="1" type="primary">anmK</name>
    <name evidence="3" type="ORF">G5C51_12960</name>
</gene>
<dbReference type="Pfam" id="PF03702">
    <property type="entry name" value="AnmK"/>
    <property type="match status" value="2"/>
</dbReference>
<keyword evidence="1 3" id="KW-0418">Kinase</keyword>
<evidence type="ECO:0000256" key="1">
    <source>
        <dbReference type="HAMAP-Rule" id="MF_01270"/>
    </source>
</evidence>
<keyword evidence="1" id="KW-0067">ATP-binding</keyword>
<dbReference type="GO" id="GO:0016773">
    <property type="term" value="F:phosphotransferase activity, alcohol group as acceptor"/>
    <property type="evidence" value="ECO:0007669"/>
    <property type="project" value="UniProtKB-UniRule"/>
</dbReference>
<reference evidence="3 4" key="1">
    <citation type="submission" date="2020-02" db="EMBL/GenBank/DDBJ databases">
        <title>Whole-genome analyses of novel actinobacteria.</title>
        <authorList>
            <person name="Sahin N."/>
        </authorList>
    </citation>
    <scope>NUCLEOTIDE SEQUENCE [LARGE SCALE GENOMIC DNA]</scope>
    <source>
        <strain evidence="3 4">A7024</strain>
    </source>
</reference>
<feature type="binding site" evidence="1">
    <location>
        <begin position="47"/>
        <end position="54"/>
    </location>
    <ligand>
        <name>ATP</name>
        <dbReference type="ChEBI" id="CHEBI:30616"/>
    </ligand>
</feature>
<comment type="caution">
    <text evidence="3">The sequence shown here is derived from an EMBL/GenBank/DDBJ whole genome shotgun (WGS) entry which is preliminary data.</text>
</comment>
<comment type="function">
    <text evidence="1">Catalyzes the specific phosphorylation of 1,6-anhydro-N-acetylmuramic acid (anhMurNAc) with the simultaneous cleavage of the 1,6-anhydro ring, generating MurNAc-6-P. Is required for the utilization of anhMurNAc either imported from the medium or derived from its own cell wall murein, and thus plays a role in cell wall recycling.</text>
</comment>
<keyword evidence="1" id="KW-0547">Nucleotide-binding</keyword>
<dbReference type="Gene3D" id="3.30.420.40">
    <property type="match status" value="2"/>
</dbReference>
<feature type="region of interest" description="Disordered" evidence="2">
    <location>
        <begin position="418"/>
        <end position="446"/>
    </location>
</feature>
<comment type="catalytic activity">
    <reaction evidence="1">
        <text>1,6-anhydro-N-acetyl-beta-muramate + ATP + H2O = N-acetyl-D-muramate 6-phosphate + ADP + H(+)</text>
        <dbReference type="Rhea" id="RHEA:24952"/>
        <dbReference type="ChEBI" id="CHEBI:15377"/>
        <dbReference type="ChEBI" id="CHEBI:15378"/>
        <dbReference type="ChEBI" id="CHEBI:30616"/>
        <dbReference type="ChEBI" id="CHEBI:58690"/>
        <dbReference type="ChEBI" id="CHEBI:58722"/>
        <dbReference type="ChEBI" id="CHEBI:456216"/>
        <dbReference type="EC" id="2.7.1.170"/>
    </reaction>
</comment>
<dbReference type="SUPFAM" id="SSF53067">
    <property type="entry name" value="Actin-like ATPase domain"/>
    <property type="match status" value="1"/>
</dbReference>
<keyword evidence="1 3" id="KW-0808">Transferase</keyword>
<comment type="similarity">
    <text evidence="1">Belongs to the anhydro-N-acetylmuramic acid kinase family.</text>
</comment>
<dbReference type="PANTHER" id="PTHR30605">
    <property type="entry name" value="ANHYDRO-N-ACETYLMURAMIC ACID KINASE"/>
    <property type="match status" value="1"/>
</dbReference>
<dbReference type="UniPathway" id="UPA00544"/>
<evidence type="ECO:0000313" key="3">
    <source>
        <dbReference type="EMBL" id="NGN64805.1"/>
    </source>
</evidence>
<name>A0A6G4TXV2_9ACTN</name>
<comment type="pathway">
    <text evidence="1">Amino-sugar metabolism; 1,6-anhydro-N-acetylmuramate degradation.</text>
</comment>
<proteinExistence type="inferred from homology"/>
<sequence>MVCGGSFAGPPSRPAAQGSGQGGRVRGGCHDGRVKDHPVTVVGLLSGTSYDAVDACAAELWRDGAELVLRPLGLHSAGFPTALRRRIAACLPPAATTMEEVCRLDTELGQFFGRVAAQACATVAGGAADLVVSHGQTVYHWVEGSRAKGTLQLGAAAWIAEATGLPVISDLRTRDIAKGGQGAPLASTMDALLLPAGPQRRGALNLGGIANITVRTGHNAGDGTAGDRDRDGSGGGGGGVVAYDLGPANALIDAAAVAASGGTQTMDAGGARAARGKVDTGLLQRLLDEPYYRLPAPKSTGKEIFNARYLHQHLDGQQTAADDVVATVTELTAALVAQACTTHQLSELVVSGGGVRNPVLMARIAARCGPHLRLADSAELGLDAQGKEAYLFALLGYLSYCQLAGNIPSATGASGPAVLGSLTPGNEPLRLPEPATTPPERLRVQN</sequence>
<accession>A0A6G4TXV2</accession>
<evidence type="ECO:0000313" key="4">
    <source>
        <dbReference type="Proteomes" id="UP000481583"/>
    </source>
</evidence>
<evidence type="ECO:0000256" key="2">
    <source>
        <dbReference type="SAM" id="MobiDB-lite"/>
    </source>
</evidence>
<feature type="region of interest" description="Disordered" evidence="2">
    <location>
        <begin position="1"/>
        <end position="31"/>
    </location>
</feature>